<keyword evidence="1" id="KW-0812">Transmembrane</keyword>
<dbReference type="RefSeq" id="WP_189086318.1">
    <property type="nucleotide sequence ID" value="NZ_BMRJ01000004.1"/>
</dbReference>
<keyword evidence="1" id="KW-0472">Membrane</keyword>
<keyword evidence="1" id="KW-1133">Transmembrane helix</keyword>
<evidence type="ECO:0008006" key="4">
    <source>
        <dbReference type="Google" id="ProtNLM"/>
    </source>
</evidence>
<proteinExistence type="predicted"/>
<dbReference type="AlphaFoldDB" id="A0A918FFI1"/>
<accession>A0A918FFI1</accession>
<sequence length="202" mass="20853">MGWRARRGRGIDLRLAVGVVLVVGSVLGVWVIVGGLDRSVEVYTARDTIPAGSKLELDGLQRVRVVLGEHTARYLSAETVPPAGAVLTRTVGSGELIPVEAIGSAADDAVATVVVPSRGALPAEVEPGSVVDVWVAGAIERGFEPPVVLVPGAEVVSVLAVDSPGADGPLVELRLDRERLPLLLESLSAGDAIDLVPARRAA</sequence>
<dbReference type="Proteomes" id="UP000610303">
    <property type="component" value="Unassembled WGS sequence"/>
</dbReference>
<evidence type="ECO:0000313" key="2">
    <source>
        <dbReference type="EMBL" id="GGR34813.1"/>
    </source>
</evidence>
<reference evidence="2" key="2">
    <citation type="submission" date="2020-09" db="EMBL/GenBank/DDBJ databases">
        <authorList>
            <person name="Sun Q."/>
            <person name="Ohkuma M."/>
        </authorList>
    </citation>
    <scope>NUCLEOTIDE SEQUENCE</scope>
    <source>
        <strain evidence="2">JCM 3346</strain>
    </source>
</reference>
<reference evidence="2" key="1">
    <citation type="journal article" date="2014" name="Int. J. Syst. Evol. Microbiol.">
        <title>Complete genome sequence of Corynebacterium casei LMG S-19264T (=DSM 44701T), isolated from a smear-ripened cheese.</title>
        <authorList>
            <consortium name="US DOE Joint Genome Institute (JGI-PGF)"/>
            <person name="Walter F."/>
            <person name="Albersmeier A."/>
            <person name="Kalinowski J."/>
            <person name="Ruckert C."/>
        </authorList>
    </citation>
    <scope>NUCLEOTIDE SEQUENCE</scope>
    <source>
        <strain evidence="2">JCM 3346</strain>
    </source>
</reference>
<keyword evidence="3" id="KW-1185">Reference proteome</keyword>
<name>A0A918FFI1_AGRME</name>
<organism evidence="2 3">
    <name type="scientific">Agromyces mediolanus</name>
    <name type="common">Corynebacterium mediolanum</name>
    <dbReference type="NCBI Taxonomy" id="41986"/>
    <lineage>
        <taxon>Bacteria</taxon>
        <taxon>Bacillati</taxon>
        <taxon>Actinomycetota</taxon>
        <taxon>Actinomycetes</taxon>
        <taxon>Micrococcales</taxon>
        <taxon>Microbacteriaceae</taxon>
        <taxon>Agromyces</taxon>
    </lineage>
</organism>
<protein>
    <recommendedName>
        <fullName evidence="4">SAF domain-containing protein</fullName>
    </recommendedName>
</protein>
<comment type="caution">
    <text evidence="2">The sequence shown here is derived from an EMBL/GenBank/DDBJ whole genome shotgun (WGS) entry which is preliminary data.</text>
</comment>
<gene>
    <name evidence="2" type="ORF">GCM10010196_31160</name>
</gene>
<dbReference type="EMBL" id="BMRJ01000004">
    <property type="protein sequence ID" value="GGR34813.1"/>
    <property type="molecule type" value="Genomic_DNA"/>
</dbReference>
<feature type="transmembrane region" description="Helical" evidence="1">
    <location>
        <begin position="12"/>
        <end position="33"/>
    </location>
</feature>
<evidence type="ECO:0000313" key="3">
    <source>
        <dbReference type="Proteomes" id="UP000610303"/>
    </source>
</evidence>
<evidence type="ECO:0000256" key="1">
    <source>
        <dbReference type="SAM" id="Phobius"/>
    </source>
</evidence>